<comment type="caution">
    <text evidence="2">The sequence shown here is derived from an EMBL/GenBank/DDBJ whole genome shotgun (WGS) entry which is preliminary data.</text>
</comment>
<dbReference type="RefSeq" id="WP_380858837.1">
    <property type="nucleotide sequence ID" value="NZ_JBHRXV010000004.1"/>
</dbReference>
<keyword evidence="3" id="KW-1185">Reference proteome</keyword>
<sequence>MGRVAEEIDRRIRAALSPDRLEIVDDSSKHAGHAGHRGDDAESHFTVRLTSAAFTGQNRLARQRAVYTALGDLIAPDRIHALSIEARAPGES</sequence>
<dbReference type="SUPFAM" id="SSF82657">
    <property type="entry name" value="BolA-like"/>
    <property type="match status" value="1"/>
</dbReference>
<dbReference type="PANTHER" id="PTHR46230:SF7">
    <property type="entry name" value="BOLA-LIKE PROTEIN 1"/>
    <property type="match status" value="1"/>
</dbReference>
<dbReference type="Proteomes" id="UP001595615">
    <property type="component" value="Unassembled WGS sequence"/>
</dbReference>
<accession>A0ABV7X810</accession>
<dbReference type="PIRSF" id="PIRSF003113">
    <property type="entry name" value="BolA"/>
    <property type="match status" value="1"/>
</dbReference>
<dbReference type="Gene3D" id="3.30.300.90">
    <property type="entry name" value="BolA-like"/>
    <property type="match status" value="1"/>
</dbReference>
<comment type="similarity">
    <text evidence="1">Belongs to the BolA/IbaG family.</text>
</comment>
<evidence type="ECO:0000313" key="3">
    <source>
        <dbReference type="Proteomes" id="UP001595615"/>
    </source>
</evidence>
<dbReference type="InterPro" id="IPR002634">
    <property type="entry name" value="BolA"/>
</dbReference>
<dbReference type="InterPro" id="IPR036065">
    <property type="entry name" value="BolA-like_sf"/>
</dbReference>
<reference evidence="3" key="1">
    <citation type="journal article" date="2019" name="Int. J. Syst. Evol. Microbiol.">
        <title>The Global Catalogue of Microorganisms (GCM) 10K type strain sequencing project: providing services to taxonomists for standard genome sequencing and annotation.</title>
        <authorList>
            <consortium name="The Broad Institute Genomics Platform"/>
            <consortium name="The Broad Institute Genome Sequencing Center for Infectious Disease"/>
            <person name="Wu L."/>
            <person name="Ma J."/>
        </authorList>
    </citation>
    <scope>NUCLEOTIDE SEQUENCE [LARGE SCALE GENOMIC DNA]</scope>
    <source>
        <strain evidence="3">KCTC 42644</strain>
    </source>
</reference>
<organism evidence="2 3">
    <name type="scientific">Sphingoaurantiacus capsulatus</name>
    <dbReference type="NCBI Taxonomy" id="1771310"/>
    <lineage>
        <taxon>Bacteria</taxon>
        <taxon>Pseudomonadati</taxon>
        <taxon>Pseudomonadota</taxon>
        <taxon>Alphaproteobacteria</taxon>
        <taxon>Sphingomonadales</taxon>
        <taxon>Sphingosinicellaceae</taxon>
        <taxon>Sphingoaurantiacus</taxon>
    </lineage>
</organism>
<protein>
    <submittedName>
        <fullName evidence="2">BolA family protein</fullName>
    </submittedName>
</protein>
<dbReference type="EMBL" id="JBHRXV010000004">
    <property type="protein sequence ID" value="MFC3712279.1"/>
    <property type="molecule type" value="Genomic_DNA"/>
</dbReference>
<name>A0ABV7X810_9SPHN</name>
<dbReference type="Pfam" id="PF01722">
    <property type="entry name" value="BolA"/>
    <property type="match status" value="1"/>
</dbReference>
<dbReference type="PANTHER" id="PTHR46230">
    <property type="match status" value="1"/>
</dbReference>
<evidence type="ECO:0000256" key="1">
    <source>
        <dbReference type="RuleBase" id="RU003860"/>
    </source>
</evidence>
<proteinExistence type="inferred from homology"/>
<evidence type="ECO:0000313" key="2">
    <source>
        <dbReference type="EMBL" id="MFC3712279.1"/>
    </source>
</evidence>
<gene>
    <name evidence="2" type="ORF">ACFOMD_06840</name>
</gene>